<dbReference type="SMART" id="SM00954">
    <property type="entry name" value="RelA_SpoT"/>
    <property type="match status" value="1"/>
</dbReference>
<dbReference type="SUPFAM" id="SSF81301">
    <property type="entry name" value="Nucleotidyltransferase"/>
    <property type="match status" value="1"/>
</dbReference>
<evidence type="ECO:0000259" key="2">
    <source>
        <dbReference type="SMART" id="SM00954"/>
    </source>
</evidence>
<feature type="region of interest" description="Disordered" evidence="1">
    <location>
        <begin position="1"/>
        <end position="35"/>
    </location>
</feature>
<dbReference type="GO" id="GO:0015969">
    <property type="term" value="P:guanosine tetraphosphate metabolic process"/>
    <property type="evidence" value="ECO:0007669"/>
    <property type="project" value="InterPro"/>
</dbReference>
<dbReference type="CDD" id="cd05399">
    <property type="entry name" value="NT_Rel-Spo_like"/>
    <property type="match status" value="1"/>
</dbReference>
<proteinExistence type="predicted"/>
<protein>
    <submittedName>
        <fullName evidence="3">Putative GTP pyrophosphokinase</fullName>
    </submittedName>
</protein>
<dbReference type="InterPro" id="IPR007685">
    <property type="entry name" value="RelA_SpoT"/>
</dbReference>
<dbReference type="PANTHER" id="PTHR47837:SF2">
    <property type="entry name" value="GTP PYROPHOSPHOKINASE YWAC"/>
    <property type="match status" value="1"/>
</dbReference>
<dbReference type="Pfam" id="PF04607">
    <property type="entry name" value="RelA_SpoT"/>
    <property type="match status" value="1"/>
</dbReference>
<feature type="domain" description="RelA/SpoT" evidence="2">
    <location>
        <begin position="100"/>
        <end position="223"/>
    </location>
</feature>
<sequence>MGTAPASLRAPARTRETRNVTTEHATTAHADRTAYGTGEGQIAQWEHAVDSAAFSELADELTHFMMVYKFGLAEIGTKVTILAEELAHKGRGNPIEHVSPRLKTPASIAAKARRMGCPLTFDDISARIRDIAGIRIVCSFVSDVYTVADMLTRQPDVNLVLTKDYIAEPKPNGYRSLHLIVEIPVFMSERVVAVPVEVQLRTVAMDFWASLEHKIYYKYDPGIPAELRAELAAASEDAARLDQRMERLHRQIHGPRR</sequence>
<gene>
    <name evidence="3" type="ORF">CLV70_113233</name>
</gene>
<organism evidence="3 4">
    <name type="scientific">Pseudosporangium ferrugineum</name>
    <dbReference type="NCBI Taxonomy" id="439699"/>
    <lineage>
        <taxon>Bacteria</taxon>
        <taxon>Bacillati</taxon>
        <taxon>Actinomycetota</taxon>
        <taxon>Actinomycetes</taxon>
        <taxon>Micromonosporales</taxon>
        <taxon>Micromonosporaceae</taxon>
        <taxon>Pseudosporangium</taxon>
    </lineage>
</organism>
<reference evidence="3 4" key="1">
    <citation type="submission" date="2018-03" db="EMBL/GenBank/DDBJ databases">
        <title>Genomic Encyclopedia of Archaeal and Bacterial Type Strains, Phase II (KMG-II): from individual species to whole genera.</title>
        <authorList>
            <person name="Goeker M."/>
        </authorList>
    </citation>
    <scope>NUCLEOTIDE SEQUENCE [LARGE SCALE GENOMIC DNA]</scope>
    <source>
        <strain evidence="3 4">DSM 45348</strain>
    </source>
</reference>
<dbReference type="InterPro" id="IPR043519">
    <property type="entry name" value="NT_sf"/>
</dbReference>
<keyword evidence="4" id="KW-1185">Reference proteome</keyword>
<dbReference type="Proteomes" id="UP000239209">
    <property type="component" value="Unassembled WGS sequence"/>
</dbReference>
<comment type="caution">
    <text evidence="3">The sequence shown here is derived from an EMBL/GenBank/DDBJ whole genome shotgun (WGS) entry which is preliminary data.</text>
</comment>
<dbReference type="EMBL" id="PVZG01000013">
    <property type="protein sequence ID" value="PRY24791.1"/>
    <property type="molecule type" value="Genomic_DNA"/>
</dbReference>
<dbReference type="GO" id="GO:0016301">
    <property type="term" value="F:kinase activity"/>
    <property type="evidence" value="ECO:0007669"/>
    <property type="project" value="UniProtKB-KW"/>
</dbReference>
<dbReference type="InterPro" id="IPR052366">
    <property type="entry name" value="GTP_Pyrophosphokinase"/>
</dbReference>
<evidence type="ECO:0000313" key="3">
    <source>
        <dbReference type="EMBL" id="PRY24791.1"/>
    </source>
</evidence>
<keyword evidence="3" id="KW-0808">Transferase</keyword>
<dbReference type="AlphaFoldDB" id="A0A2T0RUD5"/>
<dbReference type="Gene3D" id="3.30.460.10">
    <property type="entry name" value="Beta Polymerase, domain 2"/>
    <property type="match status" value="1"/>
</dbReference>
<evidence type="ECO:0000256" key="1">
    <source>
        <dbReference type="SAM" id="MobiDB-lite"/>
    </source>
</evidence>
<evidence type="ECO:0000313" key="4">
    <source>
        <dbReference type="Proteomes" id="UP000239209"/>
    </source>
</evidence>
<name>A0A2T0RUD5_9ACTN</name>
<accession>A0A2T0RUD5</accession>
<dbReference type="PANTHER" id="PTHR47837">
    <property type="entry name" value="GTP PYROPHOSPHOKINASE YJBM"/>
    <property type="match status" value="1"/>
</dbReference>
<keyword evidence="3" id="KW-0418">Kinase</keyword>
<dbReference type="Gene3D" id="1.10.287.860">
    <property type="entry name" value="Nucleotidyltransferase"/>
    <property type="match status" value="1"/>
</dbReference>